<dbReference type="InterPro" id="IPR049780">
    <property type="entry name" value="PH_KIFIA_KIFIB"/>
</dbReference>
<evidence type="ECO:0000313" key="3">
    <source>
        <dbReference type="Proteomes" id="UP000188533"/>
    </source>
</evidence>
<dbReference type="EMBL" id="BDGU01000367">
    <property type="protein sequence ID" value="GAW06957.1"/>
    <property type="molecule type" value="Genomic_DNA"/>
</dbReference>
<dbReference type="Gene3D" id="2.30.29.30">
    <property type="entry name" value="Pleckstrin-homology domain (PH domain)/Phosphotyrosine-binding domain (PTB)"/>
    <property type="match status" value="1"/>
</dbReference>
<dbReference type="InterPro" id="IPR001849">
    <property type="entry name" value="PH_domain"/>
</dbReference>
<gene>
    <name evidence="2" type="ORF">LENED_008916</name>
</gene>
<accession>A0A1Q3EIB5</accession>
<name>A0A1Q3EIB5_LENED</name>
<sequence length="108" mass="12253">MIPRSDSATKKGYLFILTDASQNVFEKRWFVLKRPYLHMYSQSNEVDEIGIIALSAVHVENDPHKELLLGKPFTFTLFTSSNSHALAAPNLKEKHSWVAKLDPTHLSS</sequence>
<keyword evidence="3" id="KW-1185">Reference proteome</keyword>
<organism evidence="2 3">
    <name type="scientific">Lentinula edodes</name>
    <name type="common">Shiitake mushroom</name>
    <name type="synonym">Lentinus edodes</name>
    <dbReference type="NCBI Taxonomy" id="5353"/>
    <lineage>
        <taxon>Eukaryota</taxon>
        <taxon>Fungi</taxon>
        <taxon>Dikarya</taxon>
        <taxon>Basidiomycota</taxon>
        <taxon>Agaricomycotina</taxon>
        <taxon>Agaricomycetes</taxon>
        <taxon>Agaricomycetidae</taxon>
        <taxon>Agaricales</taxon>
        <taxon>Marasmiineae</taxon>
        <taxon>Omphalotaceae</taxon>
        <taxon>Lentinula</taxon>
    </lineage>
</organism>
<dbReference type="PROSITE" id="PS50003">
    <property type="entry name" value="PH_DOMAIN"/>
    <property type="match status" value="1"/>
</dbReference>
<dbReference type="SUPFAM" id="SSF50729">
    <property type="entry name" value="PH domain-like"/>
    <property type="match status" value="1"/>
</dbReference>
<dbReference type="STRING" id="5353.A0A1Q3EIB5"/>
<dbReference type="Proteomes" id="UP000188533">
    <property type="component" value="Unassembled WGS sequence"/>
</dbReference>
<evidence type="ECO:0000259" key="1">
    <source>
        <dbReference type="PROSITE" id="PS50003"/>
    </source>
</evidence>
<comment type="caution">
    <text evidence="2">The sequence shown here is derived from an EMBL/GenBank/DDBJ whole genome shotgun (WGS) entry which is preliminary data.</text>
</comment>
<reference evidence="2 3" key="1">
    <citation type="submission" date="2016-08" db="EMBL/GenBank/DDBJ databases">
        <authorList>
            <consortium name="Lentinula edodes genome sequencing consortium"/>
            <person name="Sakamoto Y."/>
            <person name="Nakade K."/>
            <person name="Sato S."/>
            <person name="Yoshida Y."/>
            <person name="Miyazaki K."/>
            <person name="Natsume S."/>
            <person name="Konno N."/>
        </authorList>
    </citation>
    <scope>NUCLEOTIDE SEQUENCE [LARGE SCALE GENOMIC DNA]</scope>
    <source>
        <strain evidence="2 3">NBRC 111202</strain>
    </source>
</reference>
<proteinExistence type="predicted"/>
<dbReference type="Pfam" id="PF00169">
    <property type="entry name" value="PH"/>
    <property type="match status" value="1"/>
</dbReference>
<dbReference type="SMART" id="SM00233">
    <property type="entry name" value="PH"/>
    <property type="match status" value="1"/>
</dbReference>
<reference evidence="2 3" key="2">
    <citation type="submission" date="2017-02" db="EMBL/GenBank/DDBJ databases">
        <title>A genome survey and senescence transcriptome analysis in Lentinula edodes.</title>
        <authorList>
            <person name="Sakamoto Y."/>
            <person name="Nakade K."/>
            <person name="Sato S."/>
            <person name="Yoshida Y."/>
            <person name="Miyazaki K."/>
            <person name="Natsume S."/>
            <person name="Konno N."/>
        </authorList>
    </citation>
    <scope>NUCLEOTIDE SEQUENCE [LARGE SCALE GENOMIC DNA]</scope>
    <source>
        <strain evidence="2 3">NBRC 111202</strain>
    </source>
</reference>
<feature type="domain" description="PH" evidence="1">
    <location>
        <begin position="7"/>
        <end position="106"/>
    </location>
</feature>
<protein>
    <submittedName>
        <fullName evidence="2">Kinesin-like protein</fullName>
    </submittedName>
</protein>
<dbReference type="CDD" id="cd01233">
    <property type="entry name" value="PH_KIFIA_KIFIB"/>
    <property type="match status" value="1"/>
</dbReference>
<dbReference type="InterPro" id="IPR011993">
    <property type="entry name" value="PH-like_dom_sf"/>
</dbReference>
<dbReference type="AlphaFoldDB" id="A0A1Q3EIB5"/>
<evidence type="ECO:0000313" key="2">
    <source>
        <dbReference type="EMBL" id="GAW06957.1"/>
    </source>
</evidence>